<dbReference type="EMBL" id="QVID01000001">
    <property type="protein sequence ID" value="RFN58810.1"/>
    <property type="molecule type" value="Genomic_DNA"/>
</dbReference>
<proteinExistence type="predicted"/>
<protein>
    <submittedName>
        <fullName evidence="1">Uncharacterized protein</fullName>
    </submittedName>
</protein>
<keyword evidence="2" id="KW-1185">Reference proteome</keyword>
<gene>
    <name evidence="1" type="ORF">DZ858_01640</name>
</gene>
<organism evidence="1 2">
    <name type="scientific">Marixanthomonas ophiurae</name>
    <dbReference type="NCBI Taxonomy" id="387659"/>
    <lineage>
        <taxon>Bacteria</taxon>
        <taxon>Pseudomonadati</taxon>
        <taxon>Bacteroidota</taxon>
        <taxon>Flavobacteriia</taxon>
        <taxon>Flavobacteriales</taxon>
        <taxon>Flavobacteriaceae</taxon>
        <taxon>Marixanthomonas</taxon>
    </lineage>
</organism>
<dbReference type="OrthoDB" id="9817875at2"/>
<evidence type="ECO:0000313" key="1">
    <source>
        <dbReference type="EMBL" id="RFN58810.1"/>
    </source>
</evidence>
<sequence length="336" mass="39376">MKNLIVCFTAFFVLLILNSCNEKRDTTFKKFDVGTKYLIDLPNTYSKTNETTWQAGEHTYFNISMGEIGNSDLKTELNEHLTLRNTKDLFENSELIRTEEFEKSGFKGVISFYEEDLKKQGVGIVTLTSYGVFAIVRNNREQFTINSMALSDNNFAQIAKSIKSIEMKEKTLNIPFANKFNKNEAIEDGYQVFQKERFMVKCNKEIKLDRLRIQQMKQNGMNDNSRPFHVYDNGTDYNINVSSFDKVLAGQTEQEIIDFNKNDLDYYQAKFDEMSIKNNRGKYKKFDAVYYENTQNGRTTKAVFFHHKMKSYMLQVTDDNNVEKKFQEFIKTFEII</sequence>
<accession>A0A3E1Q9K2</accession>
<reference evidence="1 2" key="1">
    <citation type="journal article" date="2007" name="Int. J. Syst. Evol. Microbiol.">
        <title>Marixanthomonas ophiurae gen. nov., sp. nov., a marine bacterium of the family Flavobacteriaceae isolated from a deep-sea brittle star.</title>
        <authorList>
            <person name="Romanenko L.A."/>
            <person name="Uchino M."/>
            <person name="Frolova G.M."/>
            <person name="Mikhailov V.V."/>
        </authorList>
    </citation>
    <scope>NUCLEOTIDE SEQUENCE [LARGE SCALE GENOMIC DNA]</scope>
    <source>
        <strain evidence="1 2">KMM 3046</strain>
    </source>
</reference>
<comment type="caution">
    <text evidence="1">The sequence shown here is derived from an EMBL/GenBank/DDBJ whole genome shotgun (WGS) entry which is preliminary data.</text>
</comment>
<evidence type="ECO:0000313" key="2">
    <source>
        <dbReference type="Proteomes" id="UP000261082"/>
    </source>
</evidence>
<dbReference type="AlphaFoldDB" id="A0A3E1Q9K2"/>
<dbReference type="Proteomes" id="UP000261082">
    <property type="component" value="Unassembled WGS sequence"/>
</dbReference>
<name>A0A3E1Q9K2_9FLAO</name>
<dbReference type="RefSeq" id="WP_117157834.1">
    <property type="nucleotide sequence ID" value="NZ_QVID01000001.1"/>
</dbReference>